<dbReference type="OrthoDB" id="9766909at2"/>
<keyword evidence="5" id="KW-0645">Protease</keyword>
<evidence type="ECO:0000313" key="21">
    <source>
        <dbReference type="EMBL" id="RDU38831.1"/>
    </source>
</evidence>
<dbReference type="GO" id="GO:0009252">
    <property type="term" value="P:peptidoglycan biosynthetic process"/>
    <property type="evidence" value="ECO:0007669"/>
    <property type="project" value="UniProtKB-KW"/>
</dbReference>
<comment type="similarity">
    <text evidence="2">In the N-terminal section; belongs to the glycosyltransferase 51 family.</text>
</comment>
<name>A0A3D8GXA9_9BACI</name>
<dbReference type="InterPro" id="IPR023346">
    <property type="entry name" value="Lysozyme-like_dom_sf"/>
</dbReference>
<evidence type="ECO:0000256" key="12">
    <source>
        <dbReference type="ARBA" id="ARBA00022989"/>
    </source>
</evidence>
<dbReference type="GO" id="GO:0071555">
    <property type="term" value="P:cell wall organization"/>
    <property type="evidence" value="ECO:0007669"/>
    <property type="project" value="UniProtKB-KW"/>
</dbReference>
<evidence type="ECO:0000256" key="5">
    <source>
        <dbReference type="ARBA" id="ARBA00022670"/>
    </source>
</evidence>
<evidence type="ECO:0000256" key="13">
    <source>
        <dbReference type="ARBA" id="ARBA00023136"/>
    </source>
</evidence>
<dbReference type="RefSeq" id="WP_115450746.1">
    <property type="nucleotide sequence ID" value="NZ_QNQT01000001.1"/>
</dbReference>
<comment type="similarity">
    <text evidence="1">In the C-terminal section; belongs to the transpeptidase family.</text>
</comment>
<dbReference type="InterPro" id="IPR036950">
    <property type="entry name" value="PBP_transglycosylase"/>
</dbReference>
<reference evidence="21 22" key="1">
    <citation type="submission" date="2018-07" db="EMBL/GenBank/DDBJ databases">
        <title>Bacillus sp. YLB-04 draft genome sequence.</title>
        <authorList>
            <person name="Yu L."/>
            <person name="Tang X."/>
        </authorList>
    </citation>
    <scope>NUCLEOTIDE SEQUENCE [LARGE SCALE GENOMIC DNA]</scope>
    <source>
        <strain evidence="21 22">YLB-04</strain>
    </source>
</reference>
<dbReference type="GO" id="GO:0006508">
    <property type="term" value="P:proteolysis"/>
    <property type="evidence" value="ECO:0007669"/>
    <property type="project" value="UniProtKB-KW"/>
</dbReference>
<feature type="domain" description="Glycosyl transferase family 51" evidence="20">
    <location>
        <begin position="75"/>
        <end position="241"/>
    </location>
</feature>
<dbReference type="GO" id="GO:0008955">
    <property type="term" value="F:peptidoglycan glycosyltransferase activity"/>
    <property type="evidence" value="ECO:0007669"/>
    <property type="project" value="UniProtKB-EC"/>
</dbReference>
<accession>A0A3D8GXA9</accession>
<evidence type="ECO:0000256" key="16">
    <source>
        <dbReference type="ARBA" id="ARBA00034000"/>
    </source>
</evidence>
<comment type="catalytic activity">
    <reaction evidence="17">
        <text>[GlcNAc-(1-&gt;4)-Mur2Ac(oyl-L-Ala-gamma-D-Glu-L-Lys-D-Ala-D-Ala)](n)-di-trans,octa-cis-undecaprenyl diphosphate + beta-D-GlcNAc-(1-&gt;4)-Mur2Ac(oyl-L-Ala-gamma-D-Glu-L-Lys-D-Ala-D-Ala)-di-trans,octa-cis-undecaprenyl diphosphate = [GlcNAc-(1-&gt;4)-Mur2Ac(oyl-L-Ala-gamma-D-Glu-L-Lys-D-Ala-D-Ala)](n+1)-di-trans,octa-cis-undecaprenyl diphosphate + di-trans,octa-cis-undecaprenyl diphosphate + H(+)</text>
        <dbReference type="Rhea" id="RHEA:23708"/>
        <dbReference type="Rhea" id="RHEA-COMP:9602"/>
        <dbReference type="Rhea" id="RHEA-COMP:9603"/>
        <dbReference type="ChEBI" id="CHEBI:15378"/>
        <dbReference type="ChEBI" id="CHEBI:58405"/>
        <dbReference type="ChEBI" id="CHEBI:60033"/>
        <dbReference type="ChEBI" id="CHEBI:78435"/>
        <dbReference type="EC" id="2.4.99.28"/>
    </reaction>
</comment>
<keyword evidence="15" id="KW-0961">Cell wall biogenesis/degradation</keyword>
<evidence type="ECO:0000256" key="7">
    <source>
        <dbReference type="ARBA" id="ARBA00022679"/>
    </source>
</evidence>
<keyword evidence="11" id="KW-0573">Peptidoglycan synthesis</keyword>
<evidence type="ECO:0000256" key="4">
    <source>
        <dbReference type="ARBA" id="ARBA00022645"/>
    </source>
</evidence>
<evidence type="ECO:0000259" key="19">
    <source>
        <dbReference type="Pfam" id="PF00905"/>
    </source>
</evidence>
<keyword evidence="6" id="KW-0328">Glycosyltransferase</keyword>
<evidence type="ECO:0000256" key="10">
    <source>
        <dbReference type="ARBA" id="ARBA00022960"/>
    </source>
</evidence>
<keyword evidence="22" id="KW-1185">Reference proteome</keyword>
<evidence type="ECO:0000256" key="15">
    <source>
        <dbReference type="ARBA" id="ARBA00023316"/>
    </source>
</evidence>
<dbReference type="FunFam" id="1.10.3810.10:FF:000001">
    <property type="entry name" value="Penicillin-binding protein 1A"/>
    <property type="match status" value="1"/>
</dbReference>
<dbReference type="InterPro" id="IPR001264">
    <property type="entry name" value="Glyco_trans_51"/>
</dbReference>
<dbReference type="AlphaFoldDB" id="A0A3D8GXA9"/>
<evidence type="ECO:0000256" key="14">
    <source>
        <dbReference type="ARBA" id="ARBA00023268"/>
    </source>
</evidence>
<dbReference type="InterPro" id="IPR012338">
    <property type="entry name" value="Beta-lactam/transpept-like"/>
</dbReference>
<comment type="catalytic activity">
    <reaction evidence="16">
        <text>Preferential cleavage: (Ac)2-L-Lys-D-Ala-|-D-Ala. Also transpeptidation of peptidyl-alanyl moieties that are N-acyl substituents of D-alanine.</text>
        <dbReference type="EC" id="3.4.16.4"/>
    </reaction>
</comment>
<evidence type="ECO:0000256" key="9">
    <source>
        <dbReference type="ARBA" id="ARBA00022801"/>
    </source>
</evidence>
<evidence type="ECO:0000256" key="2">
    <source>
        <dbReference type="ARBA" id="ARBA00007739"/>
    </source>
</evidence>
<keyword evidence="13 18" id="KW-0472">Membrane</keyword>
<keyword evidence="3" id="KW-1003">Cell membrane</keyword>
<keyword evidence="12 18" id="KW-1133">Transmembrane helix</keyword>
<keyword evidence="9" id="KW-0378">Hydrolase</keyword>
<proteinExistence type="inferred from homology"/>
<dbReference type="Pfam" id="PF00912">
    <property type="entry name" value="Transgly"/>
    <property type="match status" value="1"/>
</dbReference>
<feature type="transmembrane region" description="Helical" evidence="18">
    <location>
        <begin position="20"/>
        <end position="43"/>
    </location>
</feature>
<dbReference type="PANTHER" id="PTHR32282:SF32">
    <property type="entry name" value="PENICILLIN-BINDING PROTEIN 2A"/>
    <property type="match status" value="1"/>
</dbReference>
<evidence type="ECO:0000256" key="18">
    <source>
        <dbReference type="SAM" id="Phobius"/>
    </source>
</evidence>
<keyword evidence="4" id="KW-0121">Carboxypeptidase</keyword>
<comment type="caution">
    <text evidence="21">The sequence shown here is derived from an EMBL/GenBank/DDBJ whole genome shotgun (WGS) entry which is preliminary data.</text>
</comment>
<dbReference type="GO" id="GO:0008360">
    <property type="term" value="P:regulation of cell shape"/>
    <property type="evidence" value="ECO:0007669"/>
    <property type="project" value="UniProtKB-KW"/>
</dbReference>
<dbReference type="GO" id="GO:0030288">
    <property type="term" value="C:outer membrane-bounded periplasmic space"/>
    <property type="evidence" value="ECO:0007669"/>
    <property type="project" value="TreeGrafter"/>
</dbReference>
<dbReference type="Gene3D" id="1.10.3810.10">
    <property type="entry name" value="Biosynthetic peptidoglycan transglycosylase-like"/>
    <property type="match status" value="1"/>
</dbReference>
<protein>
    <submittedName>
        <fullName evidence="21">Penicillin-binding protein</fullName>
    </submittedName>
</protein>
<dbReference type="PANTHER" id="PTHR32282">
    <property type="entry name" value="BINDING PROTEIN TRANSPEPTIDASE, PUTATIVE-RELATED"/>
    <property type="match status" value="1"/>
</dbReference>
<keyword evidence="10" id="KW-0133">Cell shape</keyword>
<gene>
    <name evidence="21" type="ORF">DRW41_04545</name>
</gene>
<evidence type="ECO:0000256" key="3">
    <source>
        <dbReference type="ARBA" id="ARBA00022475"/>
    </source>
</evidence>
<dbReference type="EMBL" id="QNQT01000001">
    <property type="protein sequence ID" value="RDU38831.1"/>
    <property type="molecule type" value="Genomic_DNA"/>
</dbReference>
<dbReference type="Gene3D" id="3.40.710.10">
    <property type="entry name" value="DD-peptidase/beta-lactamase superfamily"/>
    <property type="match status" value="1"/>
</dbReference>
<organism evidence="21 22">
    <name type="scientific">Neobacillus piezotolerans</name>
    <dbReference type="NCBI Taxonomy" id="2259171"/>
    <lineage>
        <taxon>Bacteria</taxon>
        <taxon>Bacillati</taxon>
        <taxon>Bacillota</taxon>
        <taxon>Bacilli</taxon>
        <taxon>Bacillales</taxon>
        <taxon>Bacillaceae</taxon>
        <taxon>Neobacillus</taxon>
    </lineage>
</organism>
<dbReference type="SUPFAM" id="SSF53955">
    <property type="entry name" value="Lysozyme-like"/>
    <property type="match status" value="1"/>
</dbReference>
<evidence type="ECO:0000256" key="11">
    <source>
        <dbReference type="ARBA" id="ARBA00022984"/>
    </source>
</evidence>
<evidence type="ECO:0000256" key="17">
    <source>
        <dbReference type="ARBA" id="ARBA00049902"/>
    </source>
</evidence>
<dbReference type="GO" id="GO:0009002">
    <property type="term" value="F:serine-type D-Ala-D-Ala carboxypeptidase activity"/>
    <property type="evidence" value="ECO:0007669"/>
    <property type="project" value="UniProtKB-EC"/>
</dbReference>
<keyword evidence="14" id="KW-0511">Multifunctional enzyme</keyword>
<dbReference type="Proteomes" id="UP000257144">
    <property type="component" value="Unassembled WGS sequence"/>
</dbReference>
<evidence type="ECO:0000256" key="8">
    <source>
        <dbReference type="ARBA" id="ARBA00022692"/>
    </source>
</evidence>
<evidence type="ECO:0000259" key="20">
    <source>
        <dbReference type="Pfam" id="PF00912"/>
    </source>
</evidence>
<dbReference type="InterPro" id="IPR001460">
    <property type="entry name" value="PCN-bd_Tpept"/>
</dbReference>
<dbReference type="SUPFAM" id="SSF56601">
    <property type="entry name" value="beta-lactamase/transpeptidase-like"/>
    <property type="match status" value="1"/>
</dbReference>
<dbReference type="InterPro" id="IPR050396">
    <property type="entry name" value="Glycosyltr_51/Transpeptidase"/>
</dbReference>
<evidence type="ECO:0000313" key="22">
    <source>
        <dbReference type="Proteomes" id="UP000257144"/>
    </source>
</evidence>
<dbReference type="GO" id="GO:0008658">
    <property type="term" value="F:penicillin binding"/>
    <property type="evidence" value="ECO:0007669"/>
    <property type="project" value="InterPro"/>
</dbReference>
<evidence type="ECO:0000256" key="1">
    <source>
        <dbReference type="ARBA" id="ARBA00007090"/>
    </source>
</evidence>
<dbReference type="NCBIfam" id="TIGR02074">
    <property type="entry name" value="PBP_1a_fam"/>
    <property type="match status" value="1"/>
</dbReference>
<keyword evidence="7" id="KW-0808">Transferase</keyword>
<feature type="domain" description="Penicillin-binding protein transpeptidase" evidence="19">
    <location>
        <begin position="336"/>
        <end position="614"/>
    </location>
</feature>
<keyword evidence="8 18" id="KW-0812">Transmembrane</keyword>
<evidence type="ECO:0000256" key="6">
    <source>
        <dbReference type="ARBA" id="ARBA00022676"/>
    </source>
</evidence>
<sequence>MERLYPYWEKVRRFWKKRHLTQIILLIALITFLLTILFFAWLASRANVESLKEGLSQSTVIYDRDGNKAAEVTANRVGGTKIENLPDHVKNAVVSIEDERFYQHHGFDVRGIARAFFGNLFAGRITGGGSTITQQLAKNALLSPEQTYRRKAEELFLAAKLEDTYKKEEILEMYLNQVYFGSGAWGIGSASERYFNKNIKDVTISEAAMLAGLLQAPSAYDPFSHYDRALKRRNVVLAKMHELNKISDAEYKRAVKEKIALSDGQGTKIKRKYPYYVDSVINEAIKTYGLTQDEILTRGYRIYTELNPGLQTSLEKVYQRNWLFPRGRGGEIVQSGAVLISPKTGGVMAVIGGRGEYVFRGFNRATQLKAQPGSTMKPLAVYTPALEEGFSPDSELVDEPMAFGEYKPENVTKRYAGKVPMYKAAEQSINVPTVWLLNEIGVGKGADAAERFGIPIQKEDRNLALALGGMHHGISPLQLASAYSAFANDGKRHDPHFIVRIVGPTGNEIANHKEETVKVTSKRVAREITSMLLGVVENGTGRAARVSGLDIAGKTGSTQLPYADINGTKDQWFAGYTPEVAGAIWIGYDRTDREHYLTTNASQGTAPIFKAIMQEAKPYLKEDSFGIAVAGEEPESFISKKEILAQTEKLREEVGKAADTIKQEAPKWKKALDTGVGAMLDGLDRLAEKIQELKER</sequence>
<dbReference type="Pfam" id="PF00905">
    <property type="entry name" value="Transpeptidase"/>
    <property type="match status" value="1"/>
</dbReference>